<name>A0A6J7XBA5_9CAUD</name>
<accession>A0A6J7XBA5</accession>
<gene>
    <name evidence="2" type="ORF">UFOVP755_68</name>
</gene>
<feature type="compositionally biased region" description="Basic and acidic residues" evidence="1">
    <location>
        <begin position="70"/>
        <end position="89"/>
    </location>
</feature>
<feature type="region of interest" description="Disordered" evidence="1">
    <location>
        <begin position="1"/>
        <end position="21"/>
    </location>
</feature>
<organism evidence="2">
    <name type="scientific">uncultured Caudovirales phage</name>
    <dbReference type="NCBI Taxonomy" id="2100421"/>
    <lineage>
        <taxon>Viruses</taxon>
        <taxon>Duplodnaviria</taxon>
        <taxon>Heunggongvirae</taxon>
        <taxon>Uroviricota</taxon>
        <taxon>Caudoviricetes</taxon>
        <taxon>Peduoviridae</taxon>
        <taxon>Maltschvirus</taxon>
        <taxon>Maltschvirus maltsch</taxon>
    </lineage>
</organism>
<dbReference type="EMBL" id="LR798356">
    <property type="protein sequence ID" value="CAB5226163.1"/>
    <property type="molecule type" value="Genomic_DNA"/>
</dbReference>
<protein>
    <submittedName>
        <fullName evidence="2">Uncharacterized protein</fullName>
    </submittedName>
</protein>
<feature type="compositionally biased region" description="Polar residues" evidence="1">
    <location>
        <begin position="10"/>
        <end position="21"/>
    </location>
</feature>
<reference evidence="2" key="1">
    <citation type="submission" date="2020-05" db="EMBL/GenBank/DDBJ databases">
        <authorList>
            <person name="Chiriac C."/>
            <person name="Salcher M."/>
            <person name="Ghai R."/>
            <person name="Kavagutti S V."/>
        </authorList>
    </citation>
    <scope>NUCLEOTIDE SEQUENCE</scope>
</reference>
<proteinExistence type="predicted"/>
<evidence type="ECO:0000313" key="2">
    <source>
        <dbReference type="EMBL" id="CAB5226163.1"/>
    </source>
</evidence>
<feature type="region of interest" description="Disordered" evidence="1">
    <location>
        <begin position="57"/>
        <end position="94"/>
    </location>
</feature>
<sequence>MAVRRPRNPVATSEPVSVLSSTQDVSKIVQDTFGLNTDAIKNDLSISSDVKTEVKKTDLPKINRSPYGNRENEKKEPKEQIVYKPEGHKSTYGGDSKVKVIGLKDVRTLYGNHKLLVEKGKVYHVDPVFAEFLMKIEAVK</sequence>
<evidence type="ECO:0000256" key="1">
    <source>
        <dbReference type="SAM" id="MobiDB-lite"/>
    </source>
</evidence>